<dbReference type="AlphaFoldDB" id="A0A0F6SI85"/>
<gene>
    <name evidence="1" type="ORF">DB32_008903</name>
</gene>
<reference evidence="1 2" key="1">
    <citation type="submission" date="2015-03" db="EMBL/GenBank/DDBJ databases">
        <title>Genome assembly of Sandaracinus amylolyticus DSM 53668.</title>
        <authorList>
            <person name="Sharma G."/>
            <person name="Subramanian S."/>
        </authorList>
    </citation>
    <scope>NUCLEOTIDE SEQUENCE [LARGE SCALE GENOMIC DNA]</scope>
    <source>
        <strain evidence="1 2">DSM 53668</strain>
    </source>
</reference>
<accession>A0A0F6SI85</accession>
<dbReference type="KEGG" id="samy:DB32_008903"/>
<organism evidence="1 2">
    <name type="scientific">Sandaracinus amylolyticus</name>
    <dbReference type="NCBI Taxonomy" id="927083"/>
    <lineage>
        <taxon>Bacteria</taxon>
        <taxon>Pseudomonadati</taxon>
        <taxon>Myxococcota</taxon>
        <taxon>Polyangia</taxon>
        <taxon>Polyangiales</taxon>
        <taxon>Sandaracinaceae</taxon>
        <taxon>Sandaracinus</taxon>
    </lineage>
</organism>
<keyword evidence="2" id="KW-1185">Reference proteome</keyword>
<dbReference type="SUPFAM" id="SSF52540">
    <property type="entry name" value="P-loop containing nucleoside triphosphate hydrolases"/>
    <property type="match status" value="1"/>
</dbReference>
<keyword evidence="1" id="KW-0808">Transferase</keyword>
<dbReference type="InterPro" id="IPR027417">
    <property type="entry name" value="P-loop_NTPase"/>
</dbReference>
<keyword evidence="1" id="KW-0418">Kinase</keyword>
<dbReference type="Proteomes" id="UP000034883">
    <property type="component" value="Chromosome"/>
</dbReference>
<name>A0A0F6SI85_9BACT</name>
<protein>
    <submittedName>
        <fullName evidence="1">Adenylate kinase</fullName>
    </submittedName>
</protein>
<proteinExistence type="predicted"/>
<dbReference type="InterPro" id="IPR052922">
    <property type="entry name" value="Cytidylate_Kinase-2"/>
</dbReference>
<dbReference type="GO" id="GO:0016301">
    <property type="term" value="F:kinase activity"/>
    <property type="evidence" value="ECO:0007669"/>
    <property type="project" value="UniProtKB-KW"/>
</dbReference>
<evidence type="ECO:0000313" key="2">
    <source>
        <dbReference type="Proteomes" id="UP000034883"/>
    </source>
</evidence>
<dbReference type="OrthoDB" id="5296079at2"/>
<dbReference type="PANTHER" id="PTHR37816:SF1">
    <property type="entry name" value="TOXIN"/>
    <property type="match status" value="1"/>
</dbReference>
<sequence>MRRVWIVGSSGAGKTTLARTVASCLALPHVELDAIHHQADWRPLPTPEFRARVEARLDASDAWVVCGQYVSKLGDVVQRRADTVVWLDLPRGLVMRRLVARSLRRVITREELWNGNRESWRALASREPEENVVLWAWTRFDDIRARYDALFETAPTHLTLHRLRSPAEVARFVHDLRR</sequence>
<dbReference type="STRING" id="927083.DB32_008903"/>
<dbReference type="PANTHER" id="PTHR37816">
    <property type="entry name" value="YALI0E33011P"/>
    <property type="match status" value="1"/>
</dbReference>
<dbReference type="Gene3D" id="3.40.50.300">
    <property type="entry name" value="P-loop containing nucleotide triphosphate hydrolases"/>
    <property type="match status" value="1"/>
</dbReference>
<dbReference type="EMBL" id="CP011125">
    <property type="protein sequence ID" value="AKF11754.1"/>
    <property type="molecule type" value="Genomic_DNA"/>
</dbReference>
<evidence type="ECO:0000313" key="1">
    <source>
        <dbReference type="EMBL" id="AKF11754.1"/>
    </source>
</evidence>
<dbReference type="RefSeq" id="WP_053238588.1">
    <property type="nucleotide sequence ID" value="NZ_CP011125.1"/>
</dbReference>